<sequence>MFYLNVIETFSAAHLLRGYEGACSKLHGHNWKVRVCVKTKEQDEIGMAMDFGVLKTILSNILNNLDHSYLNEIVPFTERNPTSENLAKYIYECMEKELQDKPVAISEVEVYESEKSSVIYKNDQIC</sequence>
<feature type="binding site" evidence="7">
    <location>
        <position position="29"/>
    </location>
    <ligand>
        <name>Zn(2+)</name>
        <dbReference type="ChEBI" id="CHEBI:29105"/>
    </ligand>
</feature>
<feature type="active site" description="Proton acceptor" evidence="6">
    <location>
        <position position="23"/>
    </location>
</feature>
<evidence type="ECO:0000256" key="6">
    <source>
        <dbReference type="PIRSR" id="PIRSR006113-1"/>
    </source>
</evidence>
<dbReference type="UniPathway" id="UPA00391"/>
<feature type="binding site" evidence="7">
    <location>
        <position position="14"/>
    </location>
    <ligand>
        <name>Zn(2+)</name>
        <dbReference type="ChEBI" id="CHEBI:29105"/>
    </ligand>
</feature>
<dbReference type="PANTHER" id="PTHR12589:SF8">
    <property type="entry name" value="6-CARBOXY-5,6,7,8-TETRAHYDROPTERIN SYNTHASE"/>
    <property type="match status" value="1"/>
</dbReference>
<dbReference type="AlphaFoldDB" id="B0VJG6"/>
<gene>
    <name evidence="8" type="ordered locus">CLOAM1792</name>
</gene>
<evidence type="ECO:0000256" key="4">
    <source>
        <dbReference type="ARBA" id="ARBA00048807"/>
    </source>
</evidence>
<keyword evidence="5" id="KW-0671">Queuosine biosynthesis</keyword>
<feature type="binding site" evidence="7">
    <location>
        <position position="27"/>
    </location>
    <ligand>
        <name>Zn(2+)</name>
        <dbReference type="ChEBI" id="CHEBI:29105"/>
    </ligand>
</feature>
<comment type="cofactor">
    <cofactor evidence="5 7">
        <name>Zn(2+)</name>
        <dbReference type="ChEBI" id="CHEBI:29105"/>
    </cofactor>
    <text evidence="5 7">Binds 1 zinc ion per subunit.</text>
</comment>
<dbReference type="EMBL" id="CU466930">
    <property type="protein sequence ID" value="CAO81626.1"/>
    <property type="molecule type" value="Genomic_DNA"/>
</dbReference>
<accession>B0VJG6</accession>
<organism evidence="8 9">
    <name type="scientific">Cloacimonas acidaminovorans (strain Evry)</name>
    <dbReference type="NCBI Taxonomy" id="459349"/>
    <lineage>
        <taxon>Bacteria</taxon>
        <taxon>Pseudomonadati</taxon>
        <taxon>Candidatus Cloacimonadota</taxon>
        <taxon>Candidatus Cloacimonadia</taxon>
        <taxon>Candidatus Cloacimonadales</taxon>
        <taxon>Candidatus Cloacimonadaceae</taxon>
        <taxon>Candidatus Cloacimonas</taxon>
    </lineage>
</organism>
<dbReference type="RefSeq" id="WP_015425484.1">
    <property type="nucleotide sequence ID" value="NC_020449.1"/>
</dbReference>
<dbReference type="NCBIfam" id="TIGR03367">
    <property type="entry name" value="queuosine_QueD"/>
    <property type="match status" value="1"/>
</dbReference>
<evidence type="ECO:0000313" key="8">
    <source>
        <dbReference type="EMBL" id="CAO81626.1"/>
    </source>
</evidence>
<dbReference type="eggNOG" id="COG0720">
    <property type="taxonomic scope" value="Bacteria"/>
</dbReference>
<dbReference type="PANTHER" id="PTHR12589">
    <property type="entry name" value="PYRUVOYL TETRAHYDROBIOPTERIN SYNTHASE"/>
    <property type="match status" value="1"/>
</dbReference>
<dbReference type="PIRSF" id="PIRSF006113">
    <property type="entry name" value="PTP_synth"/>
    <property type="match status" value="1"/>
</dbReference>
<dbReference type="KEGG" id="caci:CLOAM1792"/>
<comment type="catalytic activity">
    <reaction evidence="4 5">
        <text>7,8-dihydroneopterin 3'-triphosphate + H2O = 6-carboxy-5,6,7,8-tetrahydropterin + triphosphate + acetaldehyde + 2 H(+)</text>
        <dbReference type="Rhea" id="RHEA:27966"/>
        <dbReference type="ChEBI" id="CHEBI:15343"/>
        <dbReference type="ChEBI" id="CHEBI:15377"/>
        <dbReference type="ChEBI" id="CHEBI:15378"/>
        <dbReference type="ChEBI" id="CHEBI:18036"/>
        <dbReference type="ChEBI" id="CHEBI:58462"/>
        <dbReference type="ChEBI" id="CHEBI:61032"/>
        <dbReference type="EC" id="4.1.2.50"/>
    </reaction>
</comment>
<dbReference type="SUPFAM" id="SSF55620">
    <property type="entry name" value="Tetrahydrobiopterin biosynthesis enzymes-like"/>
    <property type="match status" value="1"/>
</dbReference>
<feature type="active site" description="Charge relay system" evidence="6">
    <location>
        <position position="112"/>
    </location>
</feature>
<dbReference type="GO" id="GO:0070497">
    <property type="term" value="F:6-carboxytetrahydropterin synthase activity"/>
    <property type="evidence" value="ECO:0007669"/>
    <property type="project" value="UniProtKB-EC"/>
</dbReference>
<dbReference type="OrthoDB" id="9804698at2"/>
<feature type="active site" description="Charge relay system" evidence="6">
    <location>
        <position position="67"/>
    </location>
</feature>
<comment type="pathway">
    <text evidence="1 5">Purine metabolism; 7-cyano-7-deazaguanine biosynthesis.</text>
</comment>
<keyword evidence="5 7" id="KW-0479">Metal-binding</keyword>
<evidence type="ECO:0000313" key="9">
    <source>
        <dbReference type="Proteomes" id="UP000002019"/>
    </source>
</evidence>
<evidence type="ECO:0000256" key="2">
    <source>
        <dbReference type="ARBA" id="ARBA00008900"/>
    </source>
</evidence>
<dbReference type="Pfam" id="PF01242">
    <property type="entry name" value="PTPS"/>
    <property type="match status" value="1"/>
</dbReference>
<dbReference type="InterPro" id="IPR007115">
    <property type="entry name" value="6-PTP_synth/QueD"/>
</dbReference>
<dbReference type="GO" id="GO:0046872">
    <property type="term" value="F:metal ion binding"/>
    <property type="evidence" value="ECO:0007669"/>
    <property type="project" value="UniProtKB-KW"/>
</dbReference>
<dbReference type="InterPro" id="IPR038418">
    <property type="entry name" value="6-PTP_synth/QueD_sf"/>
</dbReference>
<dbReference type="EC" id="4.-.-.-" evidence="5"/>
<comment type="similarity">
    <text evidence="2 5">Belongs to the PTPS family. QueD subfamily.</text>
</comment>
<keyword evidence="5 8" id="KW-0456">Lyase</keyword>
<evidence type="ECO:0000256" key="5">
    <source>
        <dbReference type="PIRNR" id="PIRNR006113"/>
    </source>
</evidence>
<reference evidence="8 9" key="1">
    <citation type="journal article" date="2008" name="J. Bacteriol.">
        <title>'Candidatus Cloacamonas acidaminovorans': genome sequence reconstruction provides a first glimpse of a new bacterial division.</title>
        <authorList>
            <person name="Pelletier E."/>
            <person name="Kreimeyer A."/>
            <person name="Bocs S."/>
            <person name="Rouy Z."/>
            <person name="Gyapay G."/>
            <person name="Chouari R."/>
            <person name="Riviere D."/>
            <person name="Ganesan A."/>
            <person name="Daegelen P."/>
            <person name="Sghir A."/>
            <person name="Cohen G.N."/>
            <person name="Medigue C."/>
            <person name="Weissenbach J."/>
            <person name="Le Paslier D."/>
        </authorList>
    </citation>
    <scope>NUCLEOTIDE SEQUENCE [LARGE SCALE GENOMIC DNA]</scope>
    <source>
        <strain evidence="9">Evry</strain>
    </source>
</reference>
<dbReference type="Proteomes" id="UP000002019">
    <property type="component" value="Chromosome"/>
</dbReference>
<evidence type="ECO:0000256" key="3">
    <source>
        <dbReference type="ARBA" id="ARBA00018141"/>
    </source>
</evidence>
<protein>
    <recommendedName>
        <fullName evidence="3 5">6-carboxy-5,6,7,8-tetrahydropterin synthase</fullName>
        <ecNumber evidence="5">4.-.-.-</ecNumber>
    </recommendedName>
</protein>
<name>B0VJG6_CLOAI</name>
<evidence type="ECO:0000256" key="7">
    <source>
        <dbReference type="PIRSR" id="PIRSR006113-2"/>
    </source>
</evidence>
<dbReference type="HOGENOM" id="CLU_111016_6_3_0"/>
<dbReference type="GO" id="GO:0008616">
    <property type="term" value="P:tRNA queuosine(34) biosynthetic process"/>
    <property type="evidence" value="ECO:0007669"/>
    <property type="project" value="UniProtKB-KW"/>
</dbReference>
<dbReference type="STRING" id="459349.CLOAM1792"/>
<keyword evidence="5 7" id="KW-0862">Zinc</keyword>
<dbReference type="Gene3D" id="3.30.479.10">
    <property type="entry name" value="6-pyruvoyl tetrahydropterin synthase/QueD"/>
    <property type="match status" value="1"/>
</dbReference>
<keyword evidence="9" id="KW-1185">Reference proteome</keyword>
<evidence type="ECO:0000256" key="1">
    <source>
        <dbReference type="ARBA" id="ARBA00005061"/>
    </source>
</evidence>
<proteinExistence type="inferred from homology"/>